<sequence>MKDVISDSQAAFEAEALGALFGGMAEAGLRHAVLRNYENLPDSVGARDIDIVVHPDDLSAACALVADTARSMGLRLGNHFADERLTQFALVRRDADGGLQQIKIDFFIRSEVYGIEILSAGDMLADLRHHNGVPVVADRVLLLDKWLFHLLVGRPVHAKYDADFAAIAGAEGAALVRSLSRFLPPARTTELVDALAAGKGSTLVLARAERRRALARLWAAQGLAALPRSLRFMGFRLRDRLRPHGVFLSVSGPDGAGKTTVIDMVITQLGAIYGEGAVHYAHFRPTMLPRIAEVAKKARAVETVDVNYDQPHRAKPSGLGGSAARLAYYWLDYMGGYFRSVRPVLKRREVMLFDRYYYDMIADSFRSRIALPMPLLLAMGRILPLPHYAFFIHVDPDEIHRRKQELTMERIAALNARYGTLADSGWLIRIDNNGAPEDAAAAIVDRIVADRHARAPRALR</sequence>
<proteinExistence type="predicted"/>
<dbReference type="SUPFAM" id="SSF52540">
    <property type="entry name" value="P-loop containing nucleoside triphosphate hydrolases"/>
    <property type="match status" value="1"/>
</dbReference>
<accession>A0A8J8B7Z2</accession>
<dbReference type="InterPro" id="IPR027417">
    <property type="entry name" value="P-loop_NTPase"/>
</dbReference>
<evidence type="ECO:0008006" key="3">
    <source>
        <dbReference type="Google" id="ProtNLM"/>
    </source>
</evidence>
<dbReference type="AlphaFoldDB" id="A0A8J8B7Z2"/>
<organism evidence="1 2">
    <name type="scientific">Thetidibacter halocola</name>
    <dbReference type="NCBI Taxonomy" id="2827239"/>
    <lineage>
        <taxon>Bacteria</taxon>
        <taxon>Pseudomonadati</taxon>
        <taxon>Pseudomonadota</taxon>
        <taxon>Alphaproteobacteria</taxon>
        <taxon>Rhodobacterales</taxon>
        <taxon>Roseobacteraceae</taxon>
        <taxon>Thetidibacter</taxon>
    </lineage>
</organism>
<dbReference type="Gene3D" id="3.40.50.300">
    <property type="entry name" value="P-loop containing nucleotide triphosphate hydrolases"/>
    <property type="match status" value="1"/>
</dbReference>
<dbReference type="Proteomes" id="UP000681356">
    <property type="component" value="Unassembled WGS sequence"/>
</dbReference>
<dbReference type="RefSeq" id="WP_212536871.1">
    <property type="nucleotide sequence ID" value="NZ_JAGTUU010000004.1"/>
</dbReference>
<protein>
    <recommendedName>
        <fullName evidence="3">Thymidylate kinase</fullName>
    </recommendedName>
</protein>
<evidence type="ECO:0000313" key="2">
    <source>
        <dbReference type="Proteomes" id="UP000681356"/>
    </source>
</evidence>
<reference evidence="1" key="1">
    <citation type="submission" date="2021-04" db="EMBL/GenBank/DDBJ databases">
        <authorList>
            <person name="Yoon J."/>
        </authorList>
    </citation>
    <scope>NUCLEOTIDE SEQUENCE</scope>
    <source>
        <strain evidence="1">KMU-90</strain>
    </source>
</reference>
<comment type="caution">
    <text evidence="1">The sequence shown here is derived from an EMBL/GenBank/DDBJ whole genome shotgun (WGS) entry which is preliminary data.</text>
</comment>
<evidence type="ECO:0000313" key="1">
    <source>
        <dbReference type="EMBL" id="MBS0124922.1"/>
    </source>
</evidence>
<name>A0A8J8B7Z2_9RHOB</name>
<gene>
    <name evidence="1" type="ORF">KB874_12515</name>
</gene>
<dbReference type="EMBL" id="JAGTUU010000004">
    <property type="protein sequence ID" value="MBS0124922.1"/>
    <property type="molecule type" value="Genomic_DNA"/>
</dbReference>
<keyword evidence="2" id="KW-1185">Reference proteome</keyword>